<feature type="domain" description="Formyl transferase N-terminal" evidence="5">
    <location>
        <begin position="71"/>
        <end position="151"/>
    </location>
</feature>
<evidence type="ECO:0000259" key="5">
    <source>
        <dbReference type="Pfam" id="PF00551"/>
    </source>
</evidence>
<dbReference type="InterPro" id="IPR005793">
    <property type="entry name" value="Formyl_trans_C"/>
</dbReference>
<dbReference type="EC" id="2.1.2.9" evidence="2"/>
<keyword evidence="8" id="KW-1185">Reference proteome</keyword>
<dbReference type="Pfam" id="PF00551">
    <property type="entry name" value="Formyl_trans_N"/>
    <property type="match status" value="1"/>
</dbReference>
<dbReference type="STRING" id="1122189.SAMN02745165_00783"/>
<dbReference type="PANTHER" id="PTHR11138:SF5">
    <property type="entry name" value="METHIONYL-TRNA FORMYLTRANSFERASE, MITOCHONDRIAL"/>
    <property type="match status" value="1"/>
</dbReference>
<evidence type="ECO:0000256" key="4">
    <source>
        <dbReference type="ARBA" id="ARBA00048558"/>
    </source>
</evidence>
<dbReference type="Pfam" id="PF02911">
    <property type="entry name" value="Formyl_trans_C"/>
    <property type="match status" value="1"/>
</dbReference>
<dbReference type="RefSeq" id="WP_072905783.1">
    <property type="nucleotide sequence ID" value="NZ_FQZT01000002.1"/>
</dbReference>
<dbReference type="Gene3D" id="3.40.50.170">
    <property type="entry name" value="Formyl transferase, N-terminal domain"/>
    <property type="match status" value="1"/>
</dbReference>
<dbReference type="InterPro" id="IPR001555">
    <property type="entry name" value="GART_AS"/>
</dbReference>
<evidence type="ECO:0000256" key="3">
    <source>
        <dbReference type="ARBA" id="ARBA00016014"/>
    </source>
</evidence>
<keyword evidence="7" id="KW-0808">Transferase</keyword>
<protein>
    <recommendedName>
        <fullName evidence="3">Methionyl-tRNA formyltransferase</fullName>
        <ecNumber evidence="2">2.1.2.9</ecNumber>
    </recommendedName>
</protein>
<accession>A0A1M6DRW7</accession>
<dbReference type="InterPro" id="IPR036477">
    <property type="entry name" value="Formyl_transf_N_sf"/>
</dbReference>
<dbReference type="GO" id="GO:0005829">
    <property type="term" value="C:cytosol"/>
    <property type="evidence" value="ECO:0007669"/>
    <property type="project" value="TreeGrafter"/>
</dbReference>
<dbReference type="CDD" id="cd08369">
    <property type="entry name" value="FMT_core"/>
    <property type="match status" value="1"/>
</dbReference>
<reference evidence="7 8" key="1">
    <citation type="submission" date="2016-11" db="EMBL/GenBank/DDBJ databases">
        <authorList>
            <person name="Jaros S."/>
            <person name="Januszkiewicz K."/>
            <person name="Wedrychowicz H."/>
        </authorList>
    </citation>
    <scope>NUCLEOTIDE SEQUENCE [LARGE SCALE GENOMIC DNA]</scope>
    <source>
        <strain evidence="7 8">DSM 5091</strain>
    </source>
</reference>
<evidence type="ECO:0000256" key="2">
    <source>
        <dbReference type="ARBA" id="ARBA00012261"/>
    </source>
</evidence>
<sequence>MDLAVLGDGFEFEKTVESLTASGHKVTYIGPFLEGDENKQDFARRIGAEIVTDHSSLLVCGCKDILMISYPKLIQRHELDSANFYNIHCALLPRFRGFHGLIWAIINGENEVGYTLHLVDEGVDSGDILHQSALEVLEDDDIGTLKNKINQRIFNEIGPVFTAYEQGAIIPRVQDAKKAIIVSRRRPEDGKIDWNWPSRRIFNFVRALTPPELPGAFTYCRGEKLVIQKAHYVGGPEYFAGTGKVMEIVEGNVLVKCGDGLLELNGVVWRGETLPAGEVLSTIGLQLG</sequence>
<dbReference type="InterPro" id="IPR037022">
    <property type="entry name" value="Formyl_trans_C_sf"/>
</dbReference>
<dbReference type="Gene3D" id="3.10.25.10">
    <property type="entry name" value="Formyl transferase, C-terminal domain"/>
    <property type="match status" value="1"/>
</dbReference>
<dbReference type="InterPro" id="IPR002376">
    <property type="entry name" value="Formyl_transf_N"/>
</dbReference>
<dbReference type="AlphaFoldDB" id="A0A1M6DRW7"/>
<dbReference type="InterPro" id="IPR011034">
    <property type="entry name" value="Formyl_transferase-like_C_sf"/>
</dbReference>
<evidence type="ECO:0000313" key="7">
    <source>
        <dbReference type="EMBL" id="SHI75870.1"/>
    </source>
</evidence>
<proteinExistence type="predicted"/>
<dbReference type="PROSITE" id="PS00373">
    <property type="entry name" value="GART"/>
    <property type="match status" value="1"/>
</dbReference>
<dbReference type="CDD" id="cd08702">
    <property type="entry name" value="Arna_FMT_C"/>
    <property type="match status" value="1"/>
</dbReference>
<dbReference type="SUPFAM" id="SSF50486">
    <property type="entry name" value="FMT C-terminal domain-like"/>
    <property type="match status" value="1"/>
</dbReference>
<feature type="domain" description="Formyl transferase C-terminal" evidence="6">
    <location>
        <begin position="186"/>
        <end position="269"/>
    </location>
</feature>
<gene>
    <name evidence="7" type="ORF">SAMN02745165_00783</name>
</gene>
<organism evidence="7 8">
    <name type="scientific">Malonomonas rubra DSM 5091</name>
    <dbReference type="NCBI Taxonomy" id="1122189"/>
    <lineage>
        <taxon>Bacteria</taxon>
        <taxon>Pseudomonadati</taxon>
        <taxon>Thermodesulfobacteriota</taxon>
        <taxon>Desulfuromonadia</taxon>
        <taxon>Desulfuromonadales</taxon>
        <taxon>Geopsychrobacteraceae</taxon>
        <taxon>Malonomonas</taxon>
    </lineage>
</organism>
<dbReference type="OrthoDB" id="5405975at2"/>
<dbReference type="EMBL" id="FQZT01000002">
    <property type="protein sequence ID" value="SHI75870.1"/>
    <property type="molecule type" value="Genomic_DNA"/>
</dbReference>
<dbReference type="PANTHER" id="PTHR11138">
    <property type="entry name" value="METHIONYL-TRNA FORMYLTRANSFERASE"/>
    <property type="match status" value="1"/>
</dbReference>
<evidence type="ECO:0000259" key="6">
    <source>
        <dbReference type="Pfam" id="PF02911"/>
    </source>
</evidence>
<dbReference type="SUPFAM" id="SSF53328">
    <property type="entry name" value="Formyltransferase"/>
    <property type="match status" value="1"/>
</dbReference>
<comment type="function">
    <text evidence="1">Attaches a formyl group to the free amino group of methionyl-tRNA(fMet). The formyl group appears to play a dual role in the initiator identity of N-formylmethionyl-tRNA by promoting its recognition by IF2 and preventing the misappropriation of this tRNA by the elongation apparatus.</text>
</comment>
<evidence type="ECO:0000313" key="8">
    <source>
        <dbReference type="Proteomes" id="UP000184171"/>
    </source>
</evidence>
<comment type="catalytic activity">
    <reaction evidence="4">
        <text>L-methionyl-tRNA(fMet) + (6R)-10-formyltetrahydrofolate = N-formyl-L-methionyl-tRNA(fMet) + (6S)-5,6,7,8-tetrahydrofolate + H(+)</text>
        <dbReference type="Rhea" id="RHEA:24380"/>
        <dbReference type="Rhea" id="RHEA-COMP:9952"/>
        <dbReference type="Rhea" id="RHEA-COMP:9953"/>
        <dbReference type="ChEBI" id="CHEBI:15378"/>
        <dbReference type="ChEBI" id="CHEBI:57453"/>
        <dbReference type="ChEBI" id="CHEBI:78530"/>
        <dbReference type="ChEBI" id="CHEBI:78844"/>
        <dbReference type="ChEBI" id="CHEBI:195366"/>
        <dbReference type="EC" id="2.1.2.9"/>
    </reaction>
</comment>
<evidence type="ECO:0000256" key="1">
    <source>
        <dbReference type="ARBA" id="ARBA00002606"/>
    </source>
</evidence>
<name>A0A1M6DRW7_MALRU</name>
<dbReference type="GO" id="GO:0004479">
    <property type="term" value="F:methionyl-tRNA formyltransferase activity"/>
    <property type="evidence" value="ECO:0007669"/>
    <property type="project" value="UniProtKB-EC"/>
</dbReference>
<dbReference type="Proteomes" id="UP000184171">
    <property type="component" value="Unassembled WGS sequence"/>
</dbReference>